<keyword evidence="1" id="KW-0238">DNA-binding</keyword>
<protein>
    <submittedName>
        <fullName evidence="2">Uncharacterized protein</fullName>
    </submittedName>
</protein>
<proteinExistence type="predicted"/>
<name>A0A381YGB1_9ZZZZ</name>
<dbReference type="Gene3D" id="1.10.150.130">
    <property type="match status" value="1"/>
</dbReference>
<feature type="non-terminal residue" evidence="2">
    <location>
        <position position="1"/>
    </location>
</feature>
<accession>A0A381YGB1</accession>
<dbReference type="InterPro" id="IPR010998">
    <property type="entry name" value="Integrase_recombinase_N"/>
</dbReference>
<reference evidence="2" key="1">
    <citation type="submission" date="2018-05" db="EMBL/GenBank/DDBJ databases">
        <authorList>
            <person name="Lanie J.A."/>
            <person name="Ng W.-L."/>
            <person name="Kazmierczak K.M."/>
            <person name="Andrzejewski T.M."/>
            <person name="Davidsen T.M."/>
            <person name="Wayne K.J."/>
            <person name="Tettelin H."/>
            <person name="Glass J.I."/>
            <person name="Rusch D."/>
            <person name="Podicherti R."/>
            <person name="Tsui H.-C.T."/>
            <person name="Winkler M.E."/>
        </authorList>
    </citation>
    <scope>NUCLEOTIDE SEQUENCE</scope>
</reference>
<dbReference type="AlphaFoldDB" id="A0A381YGB1"/>
<evidence type="ECO:0000313" key="2">
    <source>
        <dbReference type="EMBL" id="SVA76118.1"/>
    </source>
</evidence>
<sequence>AVDNGTHVDKSKETINQFAERWMETYTATNCTIRTQIGYQGNIDRYIVPAGGGSGSAVYYQSWQQPV</sequence>
<dbReference type="GO" id="GO:0003677">
    <property type="term" value="F:DNA binding"/>
    <property type="evidence" value="ECO:0007669"/>
    <property type="project" value="UniProtKB-KW"/>
</dbReference>
<organism evidence="2">
    <name type="scientific">marine metagenome</name>
    <dbReference type="NCBI Taxonomy" id="408172"/>
    <lineage>
        <taxon>unclassified sequences</taxon>
        <taxon>metagenomes</taxon>
        <taxon>ecological metagenomes</taxon>
    </lineage>
</organism>
<evidence type="ECO:0000256" key="1">
    <source>
        <dbReference type="ARBA" id="ARBA00023125"/>
    </source>
</evidence>
<dbReference type="EMBL" id="UINC01018180">
    <property type="protein sequence ID" value="SVA76118.1"/>
    <property type="molecule type" value="Genomic_DNA"/>
</dbReference>
<gene>
    <name evidence="2" type="ORF">METZ01_LOCUS128972</name>
</gene>